<dbReference type="SUPFAM" id="SSF50475">
    <property type="entry name" value="FMN-binding split barrel"/>
    <property type="match status" value="1"/>
</dbReference>
<keyword evidence="2" id="KW-1185">Reference proteome</keyword>
<dbReference type="STRING" id="1285928.SAMN04487894_105218"/>
<organism evidence="1 2">
    <name type="scientific">Niabella drilacis (strain DSM 25811 / CCM 8410 / CCUG 62505 / LMG 26954 / E90)</name>
    <dbReference type="NCBI Taxonomy" id="1285928"/>
    <lineage>
        <taxon>Bacteria</taxon>
        <taxon>Pseudomonadati</taxon>
        <taxon>Bacteroidota</taxon>
        <taxon>Chitinophagia</taxon>
        <taxon>Chitinophagales</taxon>
        <taxon>Chitinophagaceae</taxon>
        <taxon>Niabella</taxon>
    </lineage>
</organism>
<accession>A0A1G6RB02</accession>
<dbReference type="EMBL" id="FMZO01000005">
    <property type="protein sequence ID" value="SDD01792.1"/>
    <property type="molecule type" value="Genomic_DNA"/>
</dbReference>
<evidence type="ECO:0000313" key="1">
    <source>
        <dbReference type="EMBL" id="SDD01792.1"/>
    </source>
</evidence>
<dbReference type="PANTHER" id="PTHR34071">
    <property type="entry name" value="5-NITROIMIDAZOLE ANTIBIOTICS RESISTANCE PROTEIN, NIMA-FAMILY-RELATED PROTEIN-RELATED"/>
    <property type="match status" value="1"/>
</dbReference>
<dbReference type="Proteomes" id="UP000198757">
    <property type="component" value="Unassembled WGS sequence"/>
</dbReference>
<protein>
    <recommendedName>
        <fullName evidence="3">Pyridoxamine 5'-phosphate oxidase</fullName>
    </recommendedName>
</protein>
<dbReference type="InterPro" id="IPR012349">
    <property type="entry name" value="Split_barrel_FMN-bd"/>
</dbReference>
<dbReference type="RefSeq" id="WP_090390187.1">
    <property type="nucleotide sequence ID" value="NZ_FMZO01000005.1"/>
</dbReference>
<evidence type="ECO:0008006" key="3">
    <source>
        <dbReference type="Google" id="ProtNLM"/>
    </source>
</evidence>
<dbReference type="InterPro" id="IPR024747">
    <property type="entry name" value="Pyridox_Oxase-rel"/>
</dbReference>
<name>A0A1G6RB02_NIADE</name>
<dbReference type="Pfam" id="PF12900">
    <property type="entry name" value="Pyridox_ox_2"/>
    <property type="match status" value="1"/>
</dbReference>
<dbReference type="PANTHER" id="PTHR34071:SF2">
    <property type="entry name" value="FLAVIN-NUCLEOTIDE-BINDING PROTEIN"/>
    <property type="match status" value="1"/>
</dbReference>
<reference evidence="2" key="1">
    <citation type="submission" date="2016-10" db="EMBL/GenBank/DDBJ databases">
        <authorList>
            <person name="Varghese N."/>
            <person name="Submissions S."/>
        </authorList>
    </citation>
    <scope>NUCLEOTIDE SEQUENCE [LARGE SCALE GENOMIC DNA]</scope>
    <source>
        <strain evidence="2">DSM 25811 / CCM 8410 / LMG 26954 / E90</strain>
    </source>
</reference>
<dbReference type="Gene3D" id="2.30.110.10">
    <property type="entry name" value="Electron Transport, Fmn-binding Protein, Chain A"/>
    <property type="match status" value="1"/>
</dbReference>
<proteinExistence type="predicted"/>
<sequence length="148" mass="16635">MLGELTGTAIANILQSQVTGRLACTDGDQPYITPVTYAYDGNYIYGQTNEGKKLDILRRNPKVCFEVDVMTDMRNWRSVIVFGLFEELEGAEATAARELLFDRVYPLSTSSTIHPHEHEVSGTIDDGTRIKTALYRVKILEVTGRFEK</sequence>
<dbReference type="AlphaFoldDB" id="A0A1G6RB02"/>
<gene>
    <name evidence="1" type="ORF">SAMN04487894_105218</name>
</gene>
<evidence type="ECO:0000313" key="2">
    <source>
        <dbReference type="Proteomes" id="UP000198757"/>
    </source>
</evidence>
<dbReference type="OrthoDB" id="9794935at2"/>